<dbReference type="AlphaFoldDB" id="A0A9D1CMP8"/>
<feature type="compositionally biased region" description="Acidic residues" evidence="6">
    <location>
        <begin position="16"/>
        <end position="27"/>
    </location>
</feature>
<keyword evidence="3 5" id="KW-0131">Cell cycle</keyword>
<evidence type="ECO:0000256" key="1">
    <source>
        <dbReference type="ARBA" id="ARBA00022618"/>
    </source>
</evidence>
<evidence type="ECO:0000256" key="4">
    <source>
        <dbReference type="ARBA" id="ARBA00044936"/>
    </source>
</evidence>
<feature type="compositionally biased region" description="Low complexity" evidence="6">
    <location>
        <begin position="34"/>
        <end position="49"/>
    </location>
</feature>
<dbReference type="GO" id="GO:0005737">
    <property type="term" value="C:cytoplasm"/>
    <property type="evidence" value="ECO:0007669"/>
    <property type="project" value="UniProtKB-SubCell"/>
</dbReference>
<reference evidence="7" key="2">
    <citation type="journal article" date="2021" name="PeerJ">
        <title>Extensive microbial diversity within the chicken gut microbiome revealed by metagenomics and culture.</title>
        <authorList>
            <person name="Gilroy R."/>
            <person name="Ravi A."/>
            <person name="Getino M."/>
            <person name="Pursley I."/>
            <person name="Horton D.L."/>
            <person name="Alikhan N.F."/>
            <person name="Baker D."/>
            <person name="Gharbi K."/>
            <person name="Hall N."/>
            <person name="Watson M."/>
            <person name="Adriaenssens E.M."/>
            <person name="Foster-Nyarko E."/>
            <person name="Jarju S."/>
            <person name="Secka A."/>
            <person name="Antonio M."/>
            <person name="Oren A."/>
            <person name="Chaudhuri R.R."/>
            <person name="La Ragione R."/>
            <person name="Hildebrand F."/>
            <person name="Pallen M.J."/>
        </authorList>
    </citation>
    <scope>NUCLEOTIDE SEQUENCE</scope>
    <source>
        <strain evidence="7">ChiSjej2B20-13462</strain>
    </source>
</reference>
<evidence type="ECO:0000256" key="6">
    <source>
        <dbReference type="SAM" id="MobiDB-lite"/>
    </source>
</evidence>
<feature type="region of interest" description="Disordered" evidence="6">
    <location>
        <begin position="14"/>
        <end position="77"/>
    </location>
</feature>
<accession>A0A9D1CMP8</accession>
<dbReference type="GO" id="GO:0043093">
    <property type="term" value="P:FtsZ-dependent cytokinesis"/>
    <property type="evidence" value="ECO:0007669"/>
    <property type="project" value="UniProtKB-UniRule"/>
</dbReference>
<dbReference type="GO" id="GO:0000917">
    <property type="term" value="P:division septum assembly"/>
    <property type="evidence" value="ECO:0007669"/>
    <property type="project" value="UniProtKB-KW"/>
</dbReference>
<protein>
    <recommendedName>
        <fullName evidence="5">Cell division protein SepF</fullName>
    </recommendedName>
</protein>
<dbReference type="HAMAP" id="MF_01197">
    <property type="entry name" value="SepF"/>
    <property type="match status" value="1"/>
</dbReference>
<dbReference type="InterPro" id="IPR007561">
    <property type="entry name" value="Cell_div_SepF/SepF-rel"/>
</dbReference>
<gene>
    <name evidence="5" type="primary">sepF</name>
    <name evidence="7" type="ORF">IAA67_01325</name>
</gene>
<keyword evidence="5" id="KW-0963">Cytoplasm</keyword>
<comment type="function">
    <text evidence="4 5">Cell division protein that is part of the divisome complex and is recruited early to the Z-ring. Probably stimulates Z-ring formation, perhaps through the cross-linking of FtsZ protofilaments. Its function overlaps with FtsA.</text>
</comment>
<organism evidence="7 8">
    <name type="scientific">Candidatus Avoscillospira stercorigallinarum</name>
    <dbReference type="NCBI Taxonomy" id="2840708"/>
    <lineage>
        <taxon>Bacteria</taxon>
        <taxon>Bacillati</taxon>
        <taxon>Bacillota</taxon>
        <taxon>Clostridia</taxon>
        <taxon>Eubacteriales</taxon>
        <taxon>Oscillospiraceae</taxon>
        <taxon>Oscillospiraceae incertae sedis</taxon>
        <taxon>Candidatus Avoscillospira</taxon>
    </lineage>
</organism>
<comment type="caution">
    <text evidence="7">The sequence shown here is derived from an EMBL/GenBank/DDBJ whole genome shotgun (WGS) entry which is preliminary data.</text>
</comment>
<dbReference type="InterPro" id="IPR023052">
    <property type="entry name" value="Cell_div_SepF"/>
</dbReference>
<dbReference type="InterPro" id="IPR038594">
    <property type="entry name" value="SepF-like_sf"/>
</dbReference>
<evidence type="ECO:0000256" key="2">
    <source>
        <dbReference type="ARBA" id="ARBA00023210"/>
    </source>
</evidence>
<dbReference type="PANTHER" id="PTHR35798:SF1">
    <property type="entry name" value="CELL DIVISION PROTEIN SEPF"/>
    <property type="match status" value="1"/>
</dbReference>
<name>A0A9D1CMP8_9FIRM</name>
<reference evidence="7" key="1">
    <citation type="submission" date="2020-10" db="EMBL/GenBank/DDBJ databases">
        <authorList>
            <person name="Gilroy R."/>
        </authorList>
    </citation>
    <scope>NUCLEOTIDE SEQUENCE</scope>
    <source>
        <strain evidence="7">ChiSjej2B20-13462</strain>
    </source>
</reference>
<comment type="similarity">
    <text evidence="5">Belongs to the SepF family.</text>
</comment>
<keyword evidence="1 5" id="KW-0132">Cell division</keyword>
<sequence length="176" mass="19727">MGFMDELKKLARPYAEDEDDFEDDFDLEERPRASRASTAARPAPRVSSSYDEVLDDLGRSASSTQTTRTASRRTTDSKVVNIHTTTQMQVVLVKPDRFDNVSEIAEHLRSKHAVVLNLEATNKDIARRLVDFLSGCAYALDGKIKKIAISTYIITPYNVDIVGDLIDELENNGLYL</sequence>
<dbReference type="Proteomes" id="UP000886874">
    <property type="component" value="Unassembled WGS sequence"/>
</dbReference>
<evidence type="ECO:0000256" key="3">
    <source>
        <dbReference type="ARBA" id="ARBA00023306"/>
    </source>
</evidence>
<dbReference type="Gene3D" id="3.30.110.150">
    <property type="entry name" value="SepF-like protein"/>
    <property type="match status" value="1"/>
</dbReference>
<dbReference type="EMBL" id="DVFN01000016">
    <property type="protein sequence ID" value="HIQ68961.1"/>
    <property type="molecule type" value="Genomic_DNA"/>
</dbReference>
<proteinExistence type="inferred from homology"/>
<evidence type="ECO:0000256" key="5">
    <source>
        <dbReference type="HAMAP-Rule" id="MF_01197"/>
    </source>
</evidence>
<keyword evidence="2 5" id="KW-0717">Septation</keyword>
<evidence type="ECO:0000313" key="7">
    <source>
        <dbReference type="EMBL" id="HIQ68961.1"/>
    </source>
</evidence>
<feature type="compositionally biased region" description="Low complexity" evidence="6">
    <location>
        <begin position="59"/>
        <end position="69"/>
    </location>
</feature>
<evidence type="ECO:0000313" key="8">
    <source>
        <dbReference type="Proteomes" id="UP000886874"/>
    </source>
</evidence>
<comment type="subcellular location">
    <subcellularLocation>
        <location evidence="5">Cytoplasm</location>
    </subcellularLocation>
    <text evidence="5">Localizes to the division site, in a FtsZ-dependent manner.</text>
</comment>
<comment type="subunit">
    <text evidence="5">Homodimer. Interacts with FtsZ.</text>
</comment>
<dbReference type="Pfam" id="PF04472">
    <property type="entry name" value="SepF"/>
    <property type="match status" value="1"/>
</dbReference>
<dbReference type="PANTHER" id="PTHR35798">
    <property type="entry name" value="CELL DIVISION PROTEIN SEPF"/>
    <property type="match status" value="1"/>
</dbReference>